<name>A0A2A4FMV2_9SPHN</name>
<dbReference type="AlphaFoldDB" id="A0A2A4FMV2"/>
<organism evidence="2 3">
    <name type="scientific">Rhizorhabdus dicambivorans</name>
    <dbReference type="NCBI Taxonomy" id="1850238"/>
    <lineage>
        <taxon>Bacteria</taxon>
        <taxon>Pseudomonadati</taxon>
        <taxon>Pseudomonadota</taxon>
        <taxon>Alphaproteobacteria</taxon>
        <taxon>Sphingomonadales</taxon>
        <taxon>Sphingomonadaceae</taxon>
        <taxon>Rhizorhabdus</taxon>
    </lineage>
</organism>
<dbReference type="Pfam" id="PF13577">
    <property type="entry name" value="SnoaL_4"/>
    <property type="match status" value="1"/>
</dbReference>
<sequence length="263" mass="29453">MYRCGPECLSPFEGIRARTRRRYSVFDGGHLFLSAAFEEECGPSSGGRWHSYLHVSLLTSGTGPGSRINPKGTEMFSKVSAAPMIGFLLATITAVPGLAASQPPTYSSTYAQDRAEIEDLQARYMFAFDWLDADTYASTFTEDGVLDWANGKENGRDAIRAFINKIAAGRTEAEAKETPPLRRIHFSHDITNLVLKIEGNHATARAYWLQFRNSNPERKATLAAYGHYEDQLVKVNGRWLFKYRKIYNEQLDRIASKGGNPAW</sequence>
<keyword evidence="3" id="KW-1185">Reference proteome</keyword>
<comment type="caution">
    <text evidence="2">The sequence shown here is derived from an EMBL/GenBank/DDBJ whole genome shotgun (WGS) entry which is preliminary data.</text>
</comment>
<evidence type="ECO:0000313" key="3">
    <source>
        <dbReference type="Proteomes" id="UP000218934"/>
    </source>
</evidence>
<dbReference type="SUPFAM" id="SSF54427">
    <property type="entry name" value="NTF2-like"/>
    <property type="match status" value="1"/>
</dbReference>
<gene>
    <name evidence="2" type="ORF">COO09_22170</name>
</gene>
<dbReference type="KEGG" id="rdi:CMV14_15900"/>
<reference evidence="2 3" key="1">
    <citation type="submission" date="2017-09" db="EMBL/GenBank/DDBJ databases">
        <title>The Catabolism of 3,6-Dichlorosalicylic acid is Initiated by the Cytochrome P450 Monooxygenase DsmABC in Rhizorhabdus dicambivorans Ndbn-20.</title>
        <authorList>
            <person name="Na L."/>
        </authorList>
    </citation>
    <scope>NUCLEOTIDE SEQUENCE [LARGE SCALE GENOMIC DNA]</scope>
    <source>
        <strain evidence="2 3">Ndbn-20m</strain>
    </source>
</reference>
<accession>A0A2A4FMV2</accession>
<feature type="domain" description="SnoaL-like" evidence="1">
    <location>
        <begin position="111"/>
        <end position="245"/>
    </location>
</feature>
<protein>
    <submittedName>
        <fullName evidence="2">Nuclear transport factor 2 family protein</fullName>
    </submittedName>
</protein>
<dbReference type="EMBL" id="NWUF01000036">
    <property type="protein sequence ID" value="PCE40085.1"/>
    <property type="molecule type" value="Genomic_DNA"/>
</dbReference>
<evidence type="ECO:0000313" key="2">
    <source>
        <dbReference type="EMBL" id="PCE40085.1"/>
    </source>
</evidence>
<dbReference type="OrthoDB" id="581683at2"/>
<proteinExistence type="predicted"/>
<dbReference type="Gene3D" id="3.10.450.50">
    <property type="match status" value="1"/>
</dbReference>
<dbReference type="Proteomes" id="UP000218934">
    <property type="component" value="Unassembled WGS sequence"/>
</dbReference>
<dbReference type="InterPro" id="IPR032710">
    <property type="entry name" value="NTF2-like_dom_sf"/>
</dbReference>
<dbReference type="CDD" id="cd00531">
    <property type="entry name" value="NTF2_like"/>
    <property type="match status" value="1"/>
</dbReference>
<evidence type="ECO:0000259" key="1">
    <source>
        <dbReference type="Pfam" id="PF13577"/>
    </source>
</evidence>
<dbReference type="InterPro" id="IPR037401">
    <property type="entry name" value="SnoaL-like"/>
</dbReference>